<dbReference type="Proteomes" id="UP000011064">
    <property type="component" value="Unassembled WGS sequence"/>
</dbReference>
<dbReference type="GO" id="GO:0006826">
    <property type="term" value="P:iron ion transport"/>
    <property type="evidence" value="ECO:0007669"/>
    <property type="project" value="TreeGrafter"/>
</dbReference>
<dbReference type="SUPFAM" id="SSF63380">
    <property type="entry name" value="Riboflavin synthase domain-like"/>
    <property type="match status" value="1"/>
</dbReference>
<protein>
    <recommendedName>
        <fullName evidence="2">ferric-chelate reductase (NADPH)</fullName>
        <ecNumber evidence="2">1.16.1.9</ecNumber>
    </recommendedName>
</protein>
<feature type="transmembrane region" description="Helical" evidence="10">
    <location>
        <begin position="214"/>
        <end position="236"/>
    </location>
</feature>
<keyword evidence="13" id="KW-1185">Reference proteome</keyword>
<dbReference type="GO" id="GO:0015677">
    <property type="term" value="P:copper ion import"/>
    <property type="evidence" value="ECO:0007669"/>
    <property type="project" value="TreeGrafter"/>
</dbReference>
<dbReference type="InterPro" id="IPR013130">
    <property type="entry name" value="Fe3_Rdtase_TM_dom"/>
</dbReference>
<name>L8FV20_PSED2</name>
<dbReference type="GO" id="GO:0006879">
    <property type="term" value="P:intracellular iron ion homeostasis"/>
    <property type="evidence" value="ECO:0007669"/>
    <property type="project" value="TreeGrafter"/>
</dbReference>
<feature type="transmembrane region" description="Helical" evidence="10">
    <location>
        <begin position="6"/>
        <end position="23"/>
    </location>
</feature>
<dbReference type="VEuPathDB" id="FungiDB:GMDG_06233"/>
<keyword evidence="6 10" id="KW-1133">Transmembrane helix</keyword>
<evidence type="ECO:0000313" key="12">
    <source>
        <dbReference type="EMBL" id="ELR03576.1"/>
    </source>
</evidence>
<dbReference type="Pfam" id="PF08022">
    <property type="entry name" value="FAD_binding_8"/>
    <property type="match status" value="1"/>
</dbReference>
<dbReference type="InterPro" id="IPR017927">
    <property type="entry name" value="FAD-bd_FR_type"/>
</dbReference>
<keyword evidence="3" id="KW-0813">Transport</keyword>
<dbReference type="Pfam" id="PF01794">
    <property type="entry name" value="Ferric_reduct"/>
    <property type="match status" value="1"/>
</dbReference>
<feature type="transmembrane region" description="Helical" evidence="10">
    <location>
        <begin position="185"/>
        <end position="202"/>
    </location>
</feature>
<evidence type="ECO:0000256" key="9">
    <source>
        <dbReference type="ARBA" id="ARBA00048483"/>
    </source>
</evidence>
<evidence type="ECO:0000313" key="13">
    <source>
        <dbReference type="Proteomes" id="UP000011064"/>
    </source>
</evidence>
<dbReference type="InterPro" id="IPR051410">
    <property type="entry name" value="Ferric/Cupric_Reductase"/>
</dbReference>
<comment type="catalytic activity">
    <reaction evidence="9">
        <text>2 a Fe(II)-siderophore + NADP(+) + H(+) = 2 a Fe(III)-siderophore + NADPH</text>
        <dbReference type="Rhea" id="RHEA:28795"/>
        <dbReference type="Rhea" id="RHEA-COMP:11342"/>
        <dbReference type="Rhea" id="RHEA-COMP:11344"/>
        <dbReference type="ChEBI" id="CHEBI:15378"/>
        <dbReference type="ChEBI" id="CHEBI:29033"/>
        <dbReference type="ChEBI" id="CHEBI:29034"/>
        <dbReference type="ChEBI" id="CHEBI:57783"/>
        <dbReference type="ChEBI" id="CHEBI:58349"/>
        <dbReference type="EC" id="1.16.1.9"/>
    </reaction>
</comment>
<evidence type="ECO:0000256" key="1">
    <source>
        <dbReference type="ARBA" id="ARBA00004651"/>
    </source>
</evidence>
<feature type="transmembrane region" description="Helical" evidence="10">
    <location>
        <begin position="158"/>
        <end position="178"/>
    </location>
</feature>
<comment type="subcellular location">
    <subcellularLocation>
        <location evidence="1">Cell membrane</location>
        <topology evidence="1">Multi-pass membrane protein</topology>
    </subcellularLocation>
</comment>
<sequence length="512" mass="57829">MEATYIYVIAAGGIFTILFLLTLRPHFVQFIEHIVLWQSKYLTYPQILQRHSHLGPWTPAGVVLHTGYIAANVSCLEFWKLTTTKVGFRAANLALINMMPLFLGAHISFLSDLFGVSLKSWRLVHRSAGLMSFSLMLLHILIVVASRVSFSLSVPENLYGLIGGSALCLLILLSIPFFRKPSYEIFLRMHQAVASLVVYSIVRHLISQSNFKWSYVYIFAGVFVALLAFQCGVVMFRNKAWGRHFPRAFITHIDQTVMIRMTMSRPIEVKAGQYINLWIPSVSFWSFLQSHPFVVTNWADGKQDTLELFIQPRRGLTRELFSHGTLDERGSVPRLALFSGPHGISVPVGEYETVLMVATGFGIAAQLPYLRKLIHGYNNCKARTRRVHLVWQLQTFDIGLAAESLLNSALADDTLDDGYILCISIYLESGNGDKVPFGKRATMYPGTANVEEILQAELTGKYIKRVQETQEERGKMLVMVSGTCKLRDHLRALVRTHLDDGVQLQELDFQPK</sequence>
<evidence type="ECO:0000256" key="3">
    <source>
        <dbReference type="ARBA" id="ARBA00022448"/>
    </source>
</evidence>
<dbReference type="InterPro" id="IPR013112">
    <property type="entry name" value="FAD-bd_8"/>
</dbReference>
<organism evidence="12 13">
    <name type="scientific">Pseudogymnoascus destructans (strain ATCC MYA-4855 / 20631-21)</name>
    <name type="common">Bat white-nose syndrome fungus</name>
    <name type="synonym">Geomyces destructans</name>
    <dbReference type="NCBI Taxonomy" id="658429"/>
    <lineage>
        <taxon>Eukaryota</taxon>
        <taxon>Fungi</taxon>
        <taxon>Dikarya</taxon>
        <taxon>Ascomycota</taxon>
        <taxon>Pezizomycotina</taxon>
        <taxon>Leotiomycetes</taxon>
        <taxon>Thelebolales</taxon>
        <taxon>Thelebolaceae</taxon>
        <taxon>Pseudogymnoascus</taxon>
    </lineage>
</organism>
<evidence type="ECO:0000256" key="7">
    <source>
        <dbReference type="ARBA" id="ARBA00023065"/>
    </source>
</evidence>
<keyword evidence="4" id="KW-1003">Cell membrane</keyword>
<evidence type="ECO:0000256" key="5">
    <source>
        <dbReference type="ARBA" id="ARBA00022692"/>
    </source>
</evidence>
<evidence type="ECO:0000256" key="4">
    <source>
        <dbReference type="ARBA" id="ARBA00022475"/>
    </source>
</evidence>
<feature type="transmembrane region" description="Helical" evidence="10">
    <location>
        <begin position="93"/>
        <end position="116"/>
    </location>
</feature>
<evidence type="ECO:0000259" key="11">
    <source>
        <dbReference type="PROSITE" id="PS51384"/>
    </source>
</evidence>
<dbReference type="GO" id="GO:0052851">
    <property type="term" value="F:ferric-chelate reductase (NADPH) activity"/>
    <property type="evidence" value="ECO:0007669"/>
    <property type="project" value="UniProtKB-EC"/>
</dbReference>
<dbReference type="InterPro" id="IPR039261">
    <property type="entry name" value="FNR_nucleotide-bd"/>
</dbReference>
<dbReference type="InParanoid" id="L8FV20"/>
<feature type="domain" description="FAD-binding FR-type" evidence="11">
    <location>
        <begin position="226"/>
        <end position="348"/>
    </location>
</feature>
<dbReference type="PANTHER" id="PTHR32361:SF26">
    <property type="entry name" value="FAD-BINDING 8 DOMAIN-CONTAINING PROTEIN-RELATED"/>
    <property type="match status" value="1"/>
</dbReference>
<evidence type="ECO:0000256" key="8">
    <source>
        <dbReference type="ARBA" id="ARBA00023136"/>
    </source>
</evidence>
<dbReference type="CDD" id="cd06186">
    <property type="entry name" value="NOX_Duox_like_FAD_NADP"/>
    <property type="match status" value="1"/>
</dbReference>
<dbReference type="EC" id="1.16.1.9" evidence="2"/>
<feature type="transmembrane region" description="Helical" evidence="10">
    <location>
        <begin position="128"/>
        <end position="146"/>
    </location>
</feature>
<evidence type="ECO:0000256" key="6">
    <source>
        <dbReference type="ARBA" id="ARBA00022989"/>
    </source>
</evidence>
<reference evidence="13" key="1">
    <citation type="submission" date="2010-09" db="EMBL/GenBank/DDBJ databases">
        <title>The genome sequence of Geomyces destructans 20631-21.</title>
        <authorList>
            <consortium name="The Broad Institute Genome Sequencing Platform"/>
            <person name="Cuomo C.A."/>
            <person name="Blehert D.S."/>
            <person name="Lorch J.M."/>
            <person name="Young S.K."/>
            <person name="Zeng Q."/>
            <person name="Gargeya S."/>
            <person name="Fitzgerald M."/>
            <person name="Haas B."/>
            <person name="Abouelleil A."/>
            <person name="Alvarado L."/>
            <person name="Arachchi H.M."/>
            <person name="Berlin A."/>
            <person name="Brown A."/>
            <person name="Chapman S.B."/>
            <person name="Chen Z."/>
            <person name="Dunbar C."/>
            <person name="Freedman E."/>
            <person name="Gearin G."/>
            <person name="Gellesch M."/>
            <person name="Goldberg J."/>
            <person name="Griggs A."/>
            <person name="Gujja S."/>
            <person name="Heiman D."/>
            <person name="Howarth C."/>
            <person name="Larson L."/>
            <person name="Lui A."/>
            <person name="MacDonald P.J.P."/>
            <person name="Montmayeur A."/>
            <person name="Murphy C."/>
            <person name="Neiman D."/>
            <person name="Pearson M."/>
            <person name="Priest M."/>
            <person name="Roberts A."/>
            <person name="Saif S."/>
            <person name="Shea T."/>
            <person name="Shenoy N."/>
            <person name="Sisk P."/>
            <person name="Stolte C."/>
            <person name="Sykes S."/>
            <person name="Wortman J."/>
            <person name="Nusbaum C."/>
            <person name="Birren B."/>
        </authorList>
    </citation>
    <scope>NUCLEOTIDE SEQUENCE [LARGE SCALE GENOMIC DNA]</scope>
    <source>
        <strain evidence="13">ATCC MYA-4855 / 20631-21</strain>
    </source>
</reference>
<dbReference type="OrthoDB" id="4494341at2759"/>
<proteinExistence type="predicted"/>
<dbReference type="STRING" id="658429.L8FV20"/>
<keyword evidence="5 10" id="KW-0812">Transmembrane</keyword>
<dbReference type="PANTHER" id="PTHR32361">
    <property type="entry name" value="FERRIC/CUPRIC REDUCTASE TRANSMEMBRANE COMPONENT"/>
    <property type="match status" value="1"/>
</dbReference>
<dbReference type="AlphaFoldDB" id="L8FV20"/>
<keyword evidence="7" id="KW-0406">Ion transport</keyword>
<dbReference type="PROSITE" id="PS51384">
    <property type="entry name" value="FAD_FR"/>
    <property type="match status" value="1"/>
</dbReference>
<evidence type="ECO:0000256" key="2">
    <source>
        <dbReference type="ARBA" id="ARBA00012668"/>
    </source>
</evidence>
<dbReference type="EMBL" id="GL573318">
    <property type="protein sequence ID" value="ELR03576.1"/>
    <property type="molecule type" value="Genomic_DNA"/>
</dbReference>
<feature type="transmembrane region" description="Helical" evidence="10">
    <location>
        <begin position="54"/>
        <end position="73"/>
    </location>
</feature>
<dbReference type="GO" id="GO:0005886">
    <property type="term" value="C:plasma membrane"/>
    <property type="evidence" value="ECO:0007669"/>
    <property type="project" value="UniProtKB-SubCell"/>
</dbReference>
<dbReference type="Gene3D" id="3.40.50.80">
    <property type="entry name" value="Nucleotide-binding domain of ferredoxin-NADP reductase (FNR) module"/>
    <property type="match status" value="1"/>
</dbReference>
<keyword evidence="8 10" id="KW-0472">Membrane</keyword>
<dbReference type="SUPFAM" id="SSF52343">
    <property type="entry name" value="Ferredoxin reductase-like, C-terminal NADP-linked domain"/>
    <property type="match status" value="1"/>
</dbReference>
<dbReference type="InterPro" id="IPR017938">
    <property type="entry name" value="Riboflavin_synthase-like_b-brl"/>
</dbReference>
<evidence type="ECO:0000256" key="10">
    <source>
        <dbReference type="SAM" id="Phobius"/>
    </source>
</evidence>
<accession>L8FV20</accession>
<gene>
    <name evidence="12" type="ORF">GMDG_06233</name>
</gene>